<name>A0A069AN27_CLODI</name>
<dbReference type="Proteomes" id="UP000411588">
    <property type="component" value="Unassembled WGS sequence"/>
</dbReference>
<protein>
    <submittedName>
        <fullName evidence="4">Transcriptional regulator</fullName>
    </submittedName>
</protein>
<accession>A0A069AN27</accession>
<reference evidence="2" key="1">
    <citation type="submission" date="2014-07" db="EMBL/GenBank/DDBJ databases">
        <authorList>
            <person name="Monot Marc"/>
        </authorList>
    </citation>
    <scope>NUCLEOTIDE SEQUENCE</scope>
    <source>
        <strain evidence="3">7032989</strain>
        <strain evidence="2">7032994</strain>
    </source>
</reference>
<evidence type="ECO:0000313" key="5">
    <source>
        <dbReference type="Proteomes" id="UP000411588"/>
    </source>
</evidence>
<sequence>MMKIAVITTEFLKEFVDNSIKKLNINAEIEIYIYRDFSHVGDLYLEIEDRFDGFAVSGPIPKKAITKKAGTIKKPLVDFGTDLQSYYDMFLKLIFKYNTLDFSRAYFDLTDWADNPKDISYYLSNGTFGDLMDSIDENASKMSLSDIAKLEKKIAKKHINLWNEGKIDFSTTRFSSIVPMLQNAGVNFHFIYPDIDLLKNTFNNLIKDIHLHRMKGNQPSVIYITVKDTNYDDSTLDQVYKILNSIKKDKLTDFIIEKNSNSFKIFTKCETIKSLTKNFTACYIKESIENSTNIKVCVGYGIGNDIKQAMSSAISANKESKINPLNYSFLVNENYETIGPLLCDKLLTVSNKVTPHINTIAKSSKLSTLTIQKIISVTEILQRDEVTPKELSSCLNVTVRTANRFLSSLLKSGNATILYEKQNSTKGRPERVYKLFISENKY</sequence>
<evidence type="ECO:0000313" key="4">
    <source>
        <dbReference type="EMBL" id="VFD30222.1"/>
    </source>
</evidence>
<gene>
    <name evidence="3" type="ORF">BN1095_600050</name>
    <name evidence="1" type="ORF">BN1096_700283</name>
    <name evidence="2" type="ORF">BN1097_710281</name>
    <name evidence="4" type="ORF">SAMEA1402399_01016</name>
</gene>
<evidence type="ECO:0000313" key="2">
    <source>
        <dbReference type="EMBL" id="CDS89622.1"/>
    </source>
</evidence>
<dbReference type="EMBL" id="CAADAN010000002">
    <property type="protein sequence ID" value="VFD30222.1"/>
    <property type="molecule type" value="Genomic_DNA"/>
</dbReference>
<evidence type="ECO:0000313" key="3">
    <source>
        <dbReference type="EMBL" id="CDT61275.1"/>
    </source>
</evidence>
<dbReference type="EMBL" id="LK932411">
    <property type="protein sequence ID" value="CDS89622.1"/>
    <property type="molecule type" value="Genomic_DNA"/>
</dbReference>
<organism evidence="2">
    <name type="scientific">Clostridioides difficile</name>
    <name type="common">Peptoclostridium difficile</name>
    <dbReference type="NCBI Taxonomy" id="1496"/>
    <lineage>
        <taxon>Bacteria</taxon>
        <taxon>Bacillati</taxon>
        <taxon>Bacillota</taxon>
        <taxon>Clostridia</taxon>
        <taxon>Peptostreptococcales</taxon>
        <taxon>Peptostreptococcaceae</taxon>
        <taxon>Clostridioides</taxon>
    </lineage>
</organism>
<reference evidence="4 5" key="2">
    <citation type="submission" date="2019-02" db="EMBL/GenBank/DDBJ databases">
        <authorList>
            <consortium name="Pathogen Informatics"/>
        </authorList>
    </citation>
    <scope>NUCLEOTIDE SEQUENCE [LARGE SCALE GENOMIC DNA]</scope>
    <source>
        <strain evidence="4">Clo34</strain>
        <strain evidence="5">clo34</strain>
    </source>
</reference>
<dbReference type="RefSeq" id="WP_021361066.1">
    <property type="nucleotide sequence ID" value="NZ_BBYB01000112.1"/>
</dbReference>
<dbReference type="EMBL" id="LK932525">
    <property type="protein sequence ID" value="CDS88988.1"/>
    <property type="molecule type" value="Genomic_DNA"/>
</dbReference>
<dbReference type="EMBL" id="LK933294">
    <property type="protein sequence ID" value="CDT61275.1"/>
    <property type="molecule type" value="Genomic_DNA"/>
</dbReference>
<dbReference type="AlphaFoldDB" id="A0A069AN27"/>
<evidence type="ECO:0000313" key="1">
    <source>
        <dbReference type="EMBL" id="CDS88988.1"/>
    </source>
</evidence>
<proteinExistence type="predicted"/>
<dbReference type="PATRIC" id="fig|1496.1373.peg.1763"/>